<keyword evidence="3" id="KW-1185">Reference proteome</keyword>
<organism evidence="2 3">
    <name type="scientific">Archangium minus</name>
    <dbReference type="NCBI Taxonomy" id="83450"/>
    <lineage>
        <taxon>Bacteria</taxon>
        <taxon>Pseudomonadati</taxon>
        <taxon>Myxococcota</taxon>
        <taxon>Myxococcia</taxon>
        <taxon>Myxococcales</taxon>
        <taxon>Cystobacterineae</taxon>
        <taxon>Archangiaceae</taxon>
        <taxon>Archangium</taxon>
    </lineage>
</organism>
<evidence type="ECO:0000256" key="1">
    <source>
        <dbReference type="SAM" id="SignalP"/>
    </source>
</evidence>
<feature type="chain" id="PRO_5047470940" description="PepSY domain-containing protein" evidence="1">
    <location>
        <begin position="25"/>
        <end position="94"/>
    </location>
</feature>
<proteinExistence type="predicted"/>
<evidence type="ECO:0000313" key="2">
    <source>
        <dbReference type="EMBL" id="WNG44833.1"/>
    </source>
</evidence>
<evidence type="ECO:0008006" key="4">
    <source>
        <dbReference type="Google" id="ProtNLM"/>
    </source>
</evidence>
<dbReference type="Proteomes" id="UP001611383">
    <property type="component" value="Chromosome"/>
</dbReference>
<evidence type="ECO:0000313" key="3">
    <source>
        <dbReference type="Proteomes" id="UP001611383"/>
    </source>
</evidence>
<sequence>MRGPLRSFALVVFALGLLSSLPSAAHDSLRERIDAFVRAEQNLGPAGPLILAKREVKGDDRVYTYLVQFGTVTYRYCVSLIPDGRVSAFELREN</sequence>
<feature type="signal peptide" evidence="1">
    <location>
        <begin position="1"/>
        <end position="24"/>
    </location>
</feature>
<dbReference type="RefSeq" id="WP_395818446.1">
    <property type="nucleotide sequence ID" value="NZ_CP043494.1"/>
</dbReference>
<accession>A0ABY9WNK2</accession>
<protein>
    <recommendedName>
        <fullName evidence="4">PepSY domain-containing protein</fullName>
    </recommendedName>
</protein>
<dbReference type="EMBL" id="CP043494">
    <property type="protein sequence ID" value="WNG44833.1"/>
    <property type="molecule type" value="Genomic_DNA"/>
</dbReference>
<name>A0ABY9WNK2_9BACT</name>
<reference evidence="2 3" key="1">
    <citation type="submission" date="2019-08" db="EMBL/GenBank/DDBJ databases">
        <title>Archangium and Cystobacter genomes.</title>
        <authorList>
            <person name="Chen I.-C.K."/>
            <person name="Wielgoss S."/>
        </authorList>
    </citation>
    <scope>NUCLEOTIDE SEQUENCE [LARGE SCALE GENOMIC DNA]</scope>
    <source>
        <strain evidence="2 3">Cbm 6</strain>
    </source>
</reference>
<keyword evidence="1" id="KW-0732">Signal</keyword>
<gene>
    <name evidence="2" type="ORF">F0U60_12570</name>
</gene>